<reference evidence="6" key="1">
    <citation type="submission" date="2025-08" db="UniProtKB">
        <authorList>
            <consortium name="RefSeq"/>
        </authorList>
    </citation>
    <scope>IDENTIFICATION</scope>
    <source>
        <tissue evidence="6">Tentacle</tissue>
    </source>
</reference>
<dbReference type="PANTHER" id="PTHR23048">
    <property type="entry name" value="MYOSIN LIGHT CHAIN 1, 3"/>
    <property type="match status" value="1"/>
</dbReference>
<feature type="domain" description="EF-hand" evidence="4">
    <location>
        <begin position="18"/>
        <end position="53"/>
    </location>
</feature>
<dbReference type="PROSITE" id="PS50222">
    <property type="entry name" value="EF_HAND_2"/>
    <property type="match status" value="4"/>
</dbReference>
<dbReference type="Pfam" id="PF13499">
    <property type="entry name" value="EF-hand_7"/>
    <property type="match status" value="2"/>
</dbReference>
<feature type="region of interest" description="Disordered" evidence="3">
    <location>
        <begin position="1"/>
        <end position="30"/>
    </location>
</feature>
<evidence type="ECO:0000256" key="3">
    <source>
        <dbReference type="SAM" id="MobiDB-lite"/>
    </source>
</evidence>
<dbReference type="GO" id="GO:0005509">
    <property type="term" value="F:calcium ion binding"/>
    <property type="evidence" value="ECO:0007669"/>
    <property type="project" value="InterPro"/>
</dbReference>
<dbReference type="InterPro" id="IPR011992">
    <property type="entry name" value="EF-hand-dom_pair"/>
</dbReference>
<keyword evidence="1" id="KW-0677">Repeat</keyword>
<name>A0A6P8IK73_ACTTE</name>
<feature type="domain" description="EF-hand" evidence="4">
    <location>
        <begin position="54"/>
        <end position="89"/>
    </location>
</feature>
<dbReference type="GO" id="GO:0016460">
    <property type="term" value="C:myosin II complex"/>
    <property type="evidence" value="ECO:0007669"/>
    <property type="project" value="TreeGrafter"/>
</dbReference>
<dbReference type="RefSeq" id="XP_031567110.1">
    <property type="nucleotide sequence ID" value="XM_031711250.1"/>
</dbReference>
<dbReference type="InterPro" id="IPR050230">
    <property type="entry name" value="CALM/Myosin/TropC-like"/>
</dbReference>
<dbReference type="Gene3D" id="1.10.238.10">
    <property type="entry name" value="EF-hand"/>
    <property type="match status" value="2"/>
</dbReference>
<dbReference type="AlphaFoldDB" id="A0A6P8IK73"/>
<evidence type="ECO:0000256" key="2">
    <source>
        <dbReference type="ARBA" id="ARBA00022837"/>
    </source>
</evidence>
<feature type="domain" description="EF-hand" evidence="4">
    <location>
        <begin position="129"/>
        <end position="164"/>
    </location>
</feature>
<dbReference type="FunFam" id="1.10.238.10:FF:000003">
    <property type="entry name" value="Calmodulin A"/>
    <property type="match status" value="1"/>
</dbReference>
<feature type="region of interest" description="Disordered" evidence="3">
    <location>
        <begin position="166"/>
        <end position="193"/>
    </location>
</feature>
<keyword evidence="5" id="KW-1185">Reference proteome</keyword>
<dbReference type="InterPro" id="IPR018247">
    <property type="entry name" value="EF_Hand_1_Ca_BS"/>
</dbReference>
<accession>A0A6P8IK73</accession>
<feature type="domain" description="EF-hand" evidence="4">
    <location>
        <begin position="93"/>
        <end position="128"/>
    </location>
</feature>
<evidence type="ECO:0000313" key="5">
    <source>
        <dbReference type="Proteomes" id="UP000515163"/>
    </source>
</evidence>
<dbReference type="InParanoid" id="A0A6P8IK73"/>
<gene>
    <name evidence="6" type="primary">LOC116302053</name>
</gene>
<keyword evidence="2" id="KW-0106">Calcium</keyword>
<dbReference type="PROSITE" id="PS00018">
    <property type="entry name" value="EF_HAND_1"/>
    <property type="match status" value="2"/>
</dbReference>
<dbReference type="InterPro" id="IPR002048">
    <property type="entry name" value="EF_hand_dom"/>
</dbReference>
<dbReference type="GeneID" id="116302053"/>
<dbReference type="KEGG" id="aten:116302053"/>
<dbReference type="OrthoDB" id="26525at2759"/>
<dbReference type="PANTHER" id="PTHR23048:SF59">
    <property type="entry name" value="EF-HAND SUPERFAMILY PROTEIN"/>
    <property type="match status" value="1"/>
</dbReference>
<evidence type="ECO:0000256" key="1">
    <source>
        <dbReference type="ARBA" id="ARBA00022737"/>
    </source>
</evidence>
<organism evidence="5 6">
    <name type="scientific">Actinia tenebrosa</name>
    <name type="common">Australian red waratah sea anemone</name>
    <dbReference type="NCBI Taxonomy" id="6105"/>
    <lineage>
        <taxon>Eukaryota</taxon>
        <taxon>Metazoa</taxon>
        <taxon>Cnidaria</taxon>
        <taxon>Anthozoa</taxon>
        <taxon>Hexacorallia</taxon>
        <taxon>Actiniaria</taxon>
        <taxon>Actiniidae</taxon>
        <taxon>Actinia</taxon>
    </lineage>
</organism>
<evidence type="ECO:0000259" key="4">
    <source>
        <dbReference type="PROSITE" id="PS50222"/>
    </source>
</evidence>
<proteinExistence type="predicted"/>
<dbReference type="SUPFAM" id="SSF47473">
    <property type="entry name" value="EF-hand"/>
    <property type="match status" value="1"/>
</dbReference>
<dbReference type="Proteomes" id="UP000515163">
    <property type="component" value="Unplaced"/>
</dbReference>
<protein>
    <submittedName>
        <fullName evidence="6">Calmodulin-A-like</fullName>
    </submittedName>
</protein>
<dbReference type="SMART" id="SM00054">
    <property type="entry name" value="EFh"/>
    <property type="match status" value="3"/>
</dbReference>
<evidence type="ECO:0000313" key="6">
    <source>
        <dbReference type="RefSeq" id="XP_031567110.1"/>
    </source>
</evidence>
<sequence length="193" mass="22030">MATSIEADSPKDGLETEEPNNKMRKAFQRADSDLKGRIPCVQFSTAAQAAGLDPTEDELDELFQHFDKTDESGINFDEFVDMMSYLEEGSEKDYEETLRKAFKKFDRDGSGYISPEELRYVVCNTGEKFSQSEAEELIDMFDVNKDGQLSWEEFVTFIKTSMLELEDNGQDDSQDDTKHEDAEESNAVLENHK</sequence>
<dbReference type="CDD" id="cd00051">
    <property type="entry name" value="EFh"/>
    <property type="match status" value="1"/>
</dbReference>